<evidence type="ECO:0000313" key="2">
    <source>
        <dbReference type="EMBL" id="SES12093.1"/>
    </source>
</evidence>
<name>A0A1H9USU4_9SPHI</name>
<feature type="signal peptide" evidence="1">
    <location>
        <begin position="1"/>
        <end position="21"/>
    </location>
</feature>
<dbReference type="STRING" id="390241.SAMN04488023_13329"/>
<dbReference type="EMBL" id="FOGG01000033">
    <property type="protein sequence ID" value="SES12093.1"/>
    <property type="molecule type" value="Genomic_DNA"/>
</dbReference>
<organism evidence="2 3">
    <name type="scientific">Pedobacter rhizosphaerae</name>
    <dbReference type="NCBI Taxonomy" id="390241"/>
    <lineage>
        <taxon>Bacteria</taxon>
        <taxon>Pseudomonadati</taxon>
        <taxon>Bacteroidota</taxon>
        <taxon>Sphingobacteriia</taxon>
        <taxon>Sphingobacteriales</taxon>
        <taxon>Sphingobacteriaceae</taxon>
        <taxon>Pedobacter</taxon>
    </lineage>
</organism>
<evidence type="ECO:0000256" key="1">
    <source>
        <dbReference type="SAM" id="SignalP"/>
    </source>
</evidence>
<dbReference type="Proteomes" id="UP000199572">
    <property type="component" value="Unassembled WGS sequence"/>
</dbReference>
<keyword evidence="1" id="KW-0732">Signal</keyword>
<dbReference type="RefSeq" id="WP_090887689.1">
    <property type="nucleotide sequence ID" value="NZ_FOGG01000033.1"/>
</dbReference>
<accession>A0A1H9USU4</accession>
<gene>
    <name evidence="2" type="ORF">SAMN04488023_13329</name>
</gene>
<dbReference type="AlphaFoldDB" id="A0A1H9USU4"/>
<evidence type="ECO:0008006" key="4">
    <source>
        <dbReference type="Google" id="ProtNLM"/>
    </source>
</evidence>
<evidence type="ECO:0000313" key="3">
    <source>
        <dbReference type="Proteomes" id="UP000199572"/>
    </source>
</evidence>
<sequence>MKRSLHLLLLLLITAVLPVAAQTGLSVTPPRVYFTVAPGQQQRQKITVSNVSKTSTLDLSISLNDWSYDDKGNNMIFDAGSTAVSCAKWVAILPSSFFSLAPGEHRDIEIQMAPPASLSDTLSVHTAMLYVSQLNPIDDVSQKGTNIKVAVRTGIKLYQRLPVSRNANLDIENFSKSKEELILQFANIGNVWADGTASCELLNKQTGKKTTLKDIIFYSLPGNKRKVFFTLPSTLEKGEYVASAVLNYGDEATVKLAELEFKNE</sequence>
<keyword evidence="3" id="KW-1185">Reference proteome</keyword>
<protein>
    <recommendedName>
        <fullName evidence="4">P pilus assembly protein, chaperone PapD</fullName>
    </recommendedName>
</protein>
<dbReference type="OrthoDB" id="1419910at2"/>
<proteinExistence type="predicted"/>
<reference evidence="2 3" key="1">
    <citation type="submission" date="2016-10" db="EMBL/GenBank/DDBJ databases">
        <authorList>
            <person name="de Groot N.N."/>
        </authorList>
    </citation>
    <scope>NUCLEOTIDE SEQUENCE [LARGE SCALE GENOMIC DNA]</scope>
    <source>
        <strain evidence="2 3">DSM 18610</strain>
    </source>
</reference>
<feature type="chain" id="PRO_5011486384" description="P pilus assembly protein, chaperone PapD" evidence="1">
    <location>
        <begin position="22"/>
        <end position="264"/>
    </location>
</feature>